<keyword evidence="1" id="KW-0547">Nucleotide-binding</keyword>
<sequence>VAELPLDLQDTDSIEVTIRYFAAARAASGAESETVVLRAGATVAELVEKLAATGTRLATVLDRCSYLCDGIAVRDETKPLRSGNTIDVLPPFAGG</sequence>
<reference evidence="4" key="1">
    <citation type="submission" date="2018-01" db="EMBL/GenBank/DDBJ databases">
        <authorList>
            <consortium name="Urmite Genomes"/>
        </authorList>
    </citation>
    <scope>NUCLEOTIDE SEQUENCE [LARGE SCALE GENOMIC DNA]</scope>
    <source>
        <strain evidence="4">AFP003</strain>
    </source>
</reference>
<evidence type="ECO:0000256" key="1">
    <source>
        <dbReference type="ARBA" id="ARBA00022741"/>
    </source>
</evidence>
<name>A0A2K4YGJ6_9MYCO</name>
<evidence type="ECO:0000256" key="3">
    <source>
        <dbReference type="ARBA" id="ARBA00024247"/>
    </source>
</evidence>
<organism evidence="4 5">
    <name type="scientific">Mycobacterium ahvazicum</name>
    <dbReference type="NCBI Taxonomy" id="1964395"/>
    <lineage>
        <taxon>Bacteria</taxon>
        <taxon>Bacillati</taxon>
        <taxon>Actinomycetota</taxon>
        <taxon>Actinomycetes</taxon>
        <taxon>Mycobacteriales</taxon>
        <taxon>Mycobacteriaceae</taxon>
        <taxon>Mycobacterium</taxon>
        <taxon>Mycobacterium simiae complex</taxon>
    </lineage>
</organism>
<dbReference type="PANTHER" id="PTHR33359">
    <property type="entry name" value="MOLYBDOPTERIN SYNTHASE SULFUR CARRIER SUBUNIT"/>
    <property type="match status" value="1"/>
</dbReference>
<proteinExistence type="inferred from homology"/>
<dbReference type="Gene3D" id="3.10.20.30">
    <property type="match status" value="1"/>
</dbReference>
<dbReference type="InterPro" id="IPR012675">
    <property type="entry name" value="Beta-grasp_dom_sf"/>
</dbReference>
<evidence type="ECO:0000256" key="2">
    <source>
        <dbReference type="ARBA" id="ARBA00024200"/>
    </source>
</evidence>
<evidence type="ECO:0000313" key="5">
    <source>
        <dbReference type="Proteomes" id="UP000236318"/>
    </source>
</evidence>
<dbReference type="GO" id="GO:0006777">
    <property type="term" value="P:Mo-molybdopterin cofactor biosynthetic process"/>
    <property type="evidence" value="ECO:0007669"/>
    <property type="project" value="InterPro"/>
</dbReference>
<dbReference type="InterPro" id="IPR003749">
    <property type="entry name" value="ThiS/MoaD-like"/>
</dbReference>
<dbReference type="InterPro" id="IPR016155">
    <property type="entry name" value="Mopterin_synth/thiamin_S_b"/>
</dbReference>
<dbReference type="SUPFAM" id="SSF54285">
    <property type="entry name" value="MoaD/ThiS"/>
    <property type="match status" value="1"/>
</dbReference>
<gene>
    <name evidence="4" type="ORF">MAAFP003_4611</name>
</gene>
<dbReference type="InterPro" id="IPR044672">
    <property type="entry name" value="MOCS2A"/>
</dbReference>
<feature type="non-terminal residue" evidence="4">
    <location>
        <position position="1"/>
    </location>
</feature>
<comment type="similarity">
    <text evidence="2">Belongs to the MoaD family.</text>
</comment>
<dbReference type="PANTHER" id="PTHR33359:SF1">
    <property type="entry name" value="MOLYBDOPTERIN SYNTHASE SULFUR CARRIER SUBUNIT"/>
    <property type="match status" value="1"/>
</dbReference>
<dbReference type="AlphaFoldDB" id="A0A2K4YGJ6"/>
<dbReference type="GO" id="GO:0000166">
    <property type="term" value="F:nucleotide binding"/>
    <property type="evidence" value="ECO:0007669"/>
    <property type="project" value="UniProtKB-KW"/>
</dbReference>
<evidence type="ECO:0000313" key="4">
    <source>
        <dbReference type="EMBL" id="SOX55915.1"/>
    </source>
</evidence>
<keyword evidence="5" id="KW-1185">Reference proteome</keyword>
<protein>
    <recommendedName>
        <fullName evidence="3">Molybdopterin synthase sulfur carrier subunit</fullName>
    </recommendedName>
</protein>
<comment type="caution">
    <text evidence="4">The sequence shown here is derived from an EMBL/GenBank/DDBJ whole genome shotgun (WGS) entry which is preliminary data.</text>
</comment>
<dbReference type="Proteomes" id="UP000236318">
    <property type="component" value="Unassembled WGS sequence"/>
</dbReference>
<accession>A0A2K4YGJ6</accession>
<dbReference type="GO" id="GO:1990133">
    <property type="term" value="C:molybdopterin adenylyltransferase complex"/>
    <property type="evidence" value="ECO:0007669"/>
    <property type="project" value="TreeGrafter"/>
</dbReference>
<dbReference type="Pfam" id="PF02597">
    <property type="entry name" value="ThiS"/>
    <property type="match status" value="1"/>
</dbReference>
<dbReference type="EMBL" id="FXEG02000005">
    <property type="protein sequence ID" value="SOX55915.1"/>
    <property type="molecule type" value="Genomic_DNA"/>
</dbReference>